<feature type="transmembrane region" description="Helical" evidence="9">
    <location>
        <begin position="33"/>
        <end position="56"/>
    </location>
</feature>
<proteinExistence type="predicted"/>
<sequence>MNITYNNCKVGSNEDIDKTVECPYIPYRNIKGIMTLIFSALGLVIELIFLIIVIIFRREKCIYIGGFSFLIFLVISSIFLDSSIIFLIGKLTKFKCILKFWLTILGITGFIFSYSVKSEVIIAIYNARNVIKSNNKRNTYTLYSIIIGMQVIMLIMWTFTHEGVILKNRNLKFLINFQYESCSLGNESILTLIFSIDYILLLLSVLTTYRGRNIPAEFNESKKVFVCTLVFFLILILCHTATVINFDDGLAHIIISTFIIVIIFIINLTFIGSKLSIIFELEPKNSIIVIDPDDSINSTNKHAKSEAFSNTFSRESL</sequence>
<comment type="subcellular location">
    <subcellularLocation>
        <location evidence="1">Membrane</location>
        <topology evidence="1">Multi-pass membrane protein</topology>
    </subcellularLocation>
</comment>
<dbReference type="Pfam" id="PF00003">
    <property type="entry name" value="7tm_3"/>
    <property type="match status" value="1"/>
</dbReference>
<feature type="transmembrane region" description="Helical" evidence="9">
    <location>
        <begin position="139"/>
        <end position="159"/>
    </location>
</feature>
<keyword evidence="7" id="KW-0325">Glycoprotein</keyword>
<evidence type="ECO:0000313" key="11">
    <source>
        <dbReference type="EMBL" id="ORX72576.1"/>
    </source>
</evidence>
<reference evidence="11 12" key="2">
    <citation type="submission" date="2016-08" db="EMBL/GenBank/DDBJ databases">
        <title>Pervasive Adenine N6-methylation of Active Genes in Fungi.</title>
        <authorList>
            <consortium name="DOE Joint Genome Institute"/>
            <person name="Mondo S.J."/>
            <person name="Dannebaum R.O."/>
            <person name="Kuo R.C."/>
            <person name="Labutti K."/>
            <person name="Haridas S."/>
            <person name="Kuo A."/>
            <person name="Salamov A."/>
            <person name="Ahrendt S.R."/>
            <person name="Lipzen A."/>
            <person name="Sullivan W."/>
            <person name="Andreopoulos W.B."/>
            <person name="Clum A."/>
            <person name="Lindquist E."/>
            <person name="Daum C."/>
            <person name="Ramamoorthy G.K."/>
            <person name="Gryganskyi A."/>
            <person name="Culley D."/>
            <person name="Magnuson J.K."/>
            <person name="James T.Y."/>
            <person name="O'Malley M.A."/>
            <person name="Stajich J.E."/>
            <person name="Spatafora J.W."/>
            <person name="Visel A."/>
            <person name="Grigoriev I.V."/>
        </authorList>
    </citation>
    <scope>NUCLEOTIDE SEQUENCE [LARGE SCALE GENOMIC DNA]</scope>
    <source>
        <strain evidence="11 12">S4</strain>
    </source>
</reference>
<protein>
    <recommendedName>
        <fullName evidence="10">G-protein coupled receptors family 3 profile domain-containing protein</fullName>
    </recommendedName>
</protein>
<dbReference type="PANTHER" id="PTHR10519:SF20">
    <property type="entry name" value="G-PROTEIN COUPLED RECEPTOR 156-RELATED"/>
    <property type="match status" value="1"/>
</dbReference>
<reference evidence="11 12" key="1">
    <citation type="submission" date="2016-08" db="EMBL/GenBank/DDBJ databases">
        <title>A Parts List for Fungal Cellulosomes Revealed by Comparative Genomics.</title>
        <authorList>
            <consortium name="DOE Joint Genome Institute"/>
            <person name="Haitjema C.H."/>
            <person name="Gilmore S.P."/>
            <person name="Henske J.K."/>
            <person name="Solomon K.V."/>
            <person name="De Groot R."/>
            <person name="Kuo A."/>
            <person name="Mondo S.J."/>
            <person name="Salamov A.A."/>
            <person name="Labutti K."/>
            <person name="Zhao Z."/>
            <person name="Chiniquy J."/>
            <person name="Barry K."/>
            <person name="Brewer H.M."/>
            <person name="Purvine S.O."/>
            <person name="Wright A.T."/>
            <person name="Boxma B."/>
            <person name="Van Alen T."/>
            <person name="Hackstein J.H."/>
            <person name="Baker S.E."/>
            <person name="Grigoriev I.V."/>
            <person name="O'Malley M.A."/>
        </authorList>
    </citation>
    <scope>NUCLEOTIDE SEQUENCE [LARGE SCALE GENOMIC DNA]</scope>
    <source>
        <strain evidence="11 12">S4</strain>
    </source>
</reference>
<dbReference type="Proteomes" id="UP000193944">
    <property type="component" value="Unassembled WGS sequence"/>
</dbReference>
<feature type="domain" description="G-protein coupled receptors family 3 profile" evidence="10">
    <location>
        <begin position="31"/>
        <end position="304"/>
    </location>
</feature>
<evidence type="ECO:0000313" key="12">
    <source>
        <dbReference type="Proteomes" id="UP000193944"/>
    </source>
</evidence>
<comment type="caution">
    <text evidence="11">The sequence shown here is derived from an EMBL/GenBank/DDBJ whole genome shotgun (WGS) entry which is preliminary data.</text>
</comment>
<feature type="transmembrane region" description="Helical" evidence="9">
    <location>
        <begin position="250"/>
        <end position="271"/>
    </location>
</feature>
<dbReference type="AlphaFoldDB" id="A0A1Y1WH69"/>
<feature type="transmembrane region" description="Helical" evidence="9">
    <location>
        <begin position="63"/>
        <end position="88"/>
    </location>
</feature>
<evidence type="ECO:0000256" key="4">
    <source>
        <dbReference type="ARBA" id="ARBA00023040"/>
    </source>
</evidence>
<dbReference type="InterPro" id="IPR002455">
    <property type="entry name" value="GPCR3_GABA-B"/>
</dbReference>
<dbReference type="GO" id="GO:0038039">
    <property type="term" value="C:G protein-coupled receptor heterodimeric complex"/>
    <property type="evidence" value="ECO:0007669"/>
    <property type="project" value="TreeGrafter"/>
</dbReference>
<keyword evidence="3 9" id="KW-1133">Transmembrane helix</keyword>
<keyword evidence="4" id="KW-0297">G-protein coupled receptor</keyword>
<keyword evidence="8" id="KW-0807">Transducer</keyword>
<organism evidence="11 12">
    <name type="scientific">Anaeromyces robustus</name>
    <dbReference type="NCBI Taxonomy" id="1754192"/>
    <lineage>
        <taxon>Eukaryota</taxon>
        <taxon>Fungi</taxon>
        <taxon>Fungi incertae sedis</taxon>
        <taxon>Chytridiomycota</taxon>
        <taxon>Chytridiomycota incertae sedis</taxon>
        <taxon>Neocallimastigomycetes</taxon>
        <taxon>Neocallimastigales</taxon>
        <taxon>Neocallimastigaceae</taxon>
        <taxon>Anaeromyces</taxon>
    </lineage>
</organism>
<name>A0A1Y1WH69_9FUNG</name>
<accession>A0A1Y1WH69</accession>
<gene>
    <name evidence="11" type="ORF">BCR32DRAFT_100871</name>
</gene>
<keyword evidence="6" id="KW-0675">Receptor</keyword>
<evidence type="ECO:0000256" key="1">
    <source>
        <dbReference type="ARBA" id="ARBA00004141"/>
    </source>
</evidence>
<feature type="transmembrane region" description="Helical" evidence="9">
    <location>
        <begin position="224"/>
        <end position="244"/>
    </location>
</feature>
<dbReference type="GO" id="GO:0004965">
    <property type="term" value="F:G protein-coupled GABA receptor activity"/>
    <property type="evidence" value="ECO:0007669"/>
    <property type="project" value="InterPro"/>
</dbReference>
<feature type="transmembrane region" description="Helical" evidence="9">
    <location>
        <begin position="189"/>
        <end position="212"/>
    </location>
</feature>
<evidence type="ECO:0000256" key="7">
    <source>
        <dbReference type="ARBA" id="ARBA00023180"/>
    </source>
</evidence>
<evidence type="ECO:0000259" key="10">
    <source>
        <dbReference type="PROSITE" id="PS50259"/>
    </source>
</evidence>
<dbReference type="PROSITE" id="PS50259">
    <property type="entry name" value="G_PROTEIN_RECEP_F3_4"/>
    <property type="match status" value="1"/>
</dbReference>
<evidence type="ECO:0000256" key="8">
    <source>
        <dbReference type="ARBA" id="ARBA00023224"/>
    </source>
</evidence>
<dbReference type="PANTHER" id="PTHR10519">
    <property type="entry name" value="GABA-B RECEPTOR"/>
    <property type="match status" value="1"/>
</dbReference>
<evidence type="ECO:0000256" key="5">
    <source>
        <dbReference type="ARBA" id="ARBA00023136"/>
    </source>
</evidence>
<evidence type="ECO:0000256" key="2">
    <source>
        <dbReference type="ARBA" id="ARBA00022692"/>
    </source>
</evidence>
<dbReference type="EMBL" id="MCFG01000393">
    <property type="protein sequence ID" value="ORX72576.1"/>
    <property type="molecule type" value="Genomic_DNA"/>
</dbReference>
<evidence type="ECO:0000256" key="6">
    <source>
        <dbReference type="ARBA" id="ARBA00023170"/>
    </source>
</evidence>
<keyword evidence="2 9" id="KW-0812">Transmembrane</keyword>
<feature type="transmembrane region" description="Helical" evidence="9">
    <location>
        <begin position="100"/>
        <end position="127"/>
    </location>
</feature>
<keyword evidence="12" id="KW-1185">Reference proteome</keyword>
<evidence type="ECO:0000256" key="3">
    <source>
        <dbReference type="ARBA" id="ARBA00022989"/>
    </source>
</evidence>
<keyword evidence="5 9" id="KW-0472">Membrane</keyword>
<dbReference type="InterPro" id="IPR017978">
    <property type="entry name" value="GPCR_3_C"/>
</dbReference>
<dbReference type="OrthoDB" id="10570707at2759"/>
<evidence type="ECO:0000256" key="9">
    <source>
        <dbReference type="SAM" id="Phobius"/>
    </source>
</evidence>